<dbReference type="NCBIfam" id="TIGR00231">
    <property type="entry name" value="small_GTP"/>
    <property type="match status" value="1"/>
</dbReference>
<comment type="similarity">
    <text evidence="1">Belongs to the small GTPase superfamily. Rab family.</text>
</comment>
<evidence type="ECO:0000256" key="2">
    <source>
        <dbReference type="ARBA" id="ARBA00022741"/>
    </source>
</evidence>
<dbReference type="SMART" id="SM00173">
    <property type="entry name" value="RAS"/>
    <property type="match status" value="1"/>
</dbReference>
<organism evidence="6 7">
    <name type="scientific">Plasmodiophora brassicae</name>
    <name type="common">Clubroot disease agent</name>
    <dbReference type="NCBI Taxonomy" id="37360"/>
    <lineage>
        <taxon>Eukaryota</taxon>
        <taxon>Sar</taxon>
        <taxon>Rhizaria</taxon>
        <taxon>Endomyxa</taxon>
        <taxon>Phytomyxea</taxon>
        <taxon>Plasmodiophorida</taxon>
        <taxon>Plasmodiophoridae</taxon>
        <taxon>Plasmodiophora</taxon>
    </lineage>
</organism>
<keyword evidence="3" id="KW-0342">GTP-binding</keyword>
<dbReference type="FunFam" id="3.40.50.300:FF:001447">
    <property type="entry name" value="Ras-related protein Rab-1B"/>
    <property type="match status" value="2"/>
</dbReference>
<proteinExistence type="inferred from homology"/>
<dbReference type="InterPro" id="IPR001806">
    <property type="entry name" value="Small_GTPase"/>
</dbReference>
<dbReference type="PROSITE" id="PS51421">
    <property type="entry name" value="RAS"/>
    <property type="match status" value="1"/>
</dbReference>
<dbReference type="SUPFAM" id="SSF52540">
    <property type="entry name" value="P-loop containing nucleoside triphosphate hydrolases"/>
    <property type="match status" value="1"/>
</dbReference>
<keyword evidence="4" id="KW-0449">Lipoprotein</keyword>
<sequence>MAQPDQVRRAPRDDAATAAIRVWWRVDVCRSGRTMASMKRDYDYLFKLVLIGDSGVGKSCLLLRFADDSFTDSYISTIGVDFRFRTVNIDNKMVKLQIWDTAGQERFRTITSAYYRSASGSASMLDESPDPLNRGAHGIILVYDVTSSGSFDHVEEWLLEVNRHASASTIKLLIGNKADLVDQKQVTEETAKKFADKLGITLLETSAKNSTNVEAAFLTMARELIAARVAEQAPGKGGVSLQGGSGPGAAKKCC</sequence>
<keyword evidence="7" id="KW-1185">Reference proteome</keyword>
<dbReference type="Pfam" id="PF00071">
    <property type="entry name" value="Ras"/>
    <property type="match status" value="2"/>
</dbReference>
<evidence type="ECO:0000313" key="6">
    <source>
        <dbReference type="EMBL" id="CEP00151.1"/>
    </source>
</evidence>
<evidence type="ECO:0000256" key="3">
    <source>
        <dbReference type="ARBA" id="ARBA00023134"/>
    </source>
</evidence>
<dbReference type="OrthoDB" id="9989112at2759"/>
<dbReference type="Gene3D" id="3.40.50.300">
    <property type="entry name" value="P-loop containing nucleotide triphosphate hydrolases"/>
    <property type="match status" value="1"/>
</dbReference>
<dbReference type="PROSITE" id="PS51420">
    <property type="entry name" value="RHO"/>
    <property type="match status" value="1"/>
</dbReference>
<dbReference type="AlphaFoldDB" id="A0A0G4IYR0"/>
<gene>
    <name evidence="6" type="ORF">PBRA_007885</name>
</gene>
<name>A0A0G4IYR0_PLABS</name>
<keyword evidence="5" id="KW-0636">Prenylation</keyword>
<evidence type="ECO:0000313" key="7">
    <source>
        <dbReference type="Proteomes" id="UP000039324"/>
    </source>
</evidence>
<dbReference type="GO" id="GO:0005525">
    <property type="term" value="F:GTP binding"/>
    <property type="evidence" value="ECO:0007669"/>
    <property type="project" value="UniProtKB-KW"/>
</dbReference>
<dbReference type="SMART" id="SM00176">
    <property type="entry name" value="RAN"/>
    <property type="match status" value="1"/>
</dbReference>
<dbReference type="PANTHER" id="PTHR47977">
    <property type="entry name" value="RAS-RELATED PROTEIN RAB"/>
    <property type="match status" value="1"/>
</dbReference>
<evidence type="ECO:0000256" key="4">
    <source>
        <dbReference type="ARBA" id="ARBA00023288"/>
    </source>
</evidence>
<dbReference type="EMBL" id="CDSF01000098">
    <property type="protein sequence ID" value="CEP00151.1"/>
    <property type="molecule type" value="Genomic_DNA"/>
</dbReference>
<dbReference type="GO" id="GO:0003924">
    <property type="term" value="F:GTPase activity"/>
    <property type="evidence" value="ECO:0007669"/>
    <property type="project" value="InterPro"/>
</dbReference>
<dbReference type="PRINTS" id="PR00449">
    <property type="entry name" value="RASTRNSFRMNG"/>
</dbReference>
<reference evidence="6 7" key="1">
    <citation type="submission" date="2015-02" db="EMBL/GenBank/DDBJ databases">
        <authorList>
            <person name="Chooi Y.-H."/>
        </authorList>
    </citation>
    <scope>NUCLEOTIDE SEQUENCE [LARGE SCALE GENOMIC DNA]</scope>
    <source>
        <strain evidence="6">E3</strain>
    </source>
</reference>
<dbReference type="InterPro" id="IPR050227">
    <property type="entry name" value="Rab"/>
</dbReference>
<dbReference type="PROSITE" id="PS51419">
    <property type="entry name" value="RAB"/>
    <property type="match status" value="1"/>
</dbReference>
<dbReference type="InterPro" id="IPR005225">
    <property type="entry name" value="Small_GTP-bd"/>
</dbReference>
<dbReference type="SMART" id="SM00174">
    <property type="entry name" value="RHO"/>
    <property type="match status" value="1"/>
</dbReference>
<dbReference type="STRING" id="37360.A0A0G4IYR0"/>
<dbReference type="SMART" id="SM00175">
    <property type="entry name" value="RAB"/>
    <property type="match status" value="1"/>
</dbReference>
<accession>A0A0G4IYR0</accession>
<dbReference type="InterPro" id="IPR027417">
    <property type="entry name" value="P-loop_NTPase"/>
</dbReference>
<protein>
    <submittedName>
        <fullName evidence="6">Uncharacterized protein</fullName>
    </submittedName>
</protein>
<dbReference type="CDD" id="cd01869">
    <property type="entry name" value="Rab1_Ypt1"/>
    <property type="match status" value="1"/>
</dbReference>
<evidence type="ECO:0000256" key="1">
    <source>
        <dbReference type="ARBA" id="ARBA00006270"/>
    </source>
</evidence>
<evidence type="ECO:0000256" key="5">
    <source>
        <dbReference type="ARBA" id="ARBA00023289"/>
    </source>
</evidence>
<keyword evidence="2" id="KW-0547">Nucleotide-binding</keyword>
<dbReference type="OMA" id="NVKGWIT"/>
<dbReference type="InterPro" id="IPR057289">
    <property type="entry name" value="Rab1/Ypt1"/>
</dbReference>
<dbReference type="Proteomes" id="UP000039324">
    <property type="component" value="Unassembled WGS sequence"/>
</dbReference>